<accession>A0ABR7KZN2</accession>
<dbReference type="Gene3D" id="3.40.109.10">
    <property type="entry name" value="NADH Oxidase"/>
    <property type="match status" value="1"/>
</dbReference>
<dbReference type="InterPro" id="IPR050627">
    <property type="entry name" value="Nitroreductase/BluB"/>
</dbReference>
<dbReference type="Proteomes" id="UP000734823">
    <property type="component" value="Unassembled WGS sequence"/>
</dbReference>
<reference evidence="1 2" key="1">
    <citation type="submission" date="2020-06" db="EMBL/GenBank/DDBJ databases">
        <title>Actinokineospora xiongansis sp. nov., isolated from soil of Baiyangdian.</title>
        <authorList>
            <person name="Zhang X."/>
        </authorList>
    </citation>
    <scope>NUCLEOTIDE SEQUENCE [LARGE SCALE GENOMIC DNA]</scope>
    <source>
        <strain evidence="1 2">HBU206404</strain>
    </source>
</reference>
<sequence length="338" mass="37083">MTNPDTEGPLRTALSAAIRAPSPHNTQPWRFEVHGDRVEVFLDRDRVLPVADPDGREARLACGAAVFNIRLALNGIGRAAVTHLLPDPHRPDLLASVRVAGNRVVIPSERMLAEMIPRRHTNRRPFLERAVPDAVKATLMRAAEREGAWLRLVERPPEVDAVAALIRRADTVQSEDPAYRAELRDWVHGDVNRLDGVPTRALGPRARTPGLITLRRFTDDEDPSRERPFEQQPLLAVLTTPGDAPIDQVQAGKAMQRVLLTAADLGLCSSFLSQPIEVPAVRAALRALLRAGSPHVVLRLGYGYGGSPVPRRPISEVTRLVSDTSTGMTLQGERSDHS</sequence>
<name>A0ABR7KZN2_9PSEU</name>
<dbReference type="InterPro" id="IPR000415">
    <property type="entry name" value="Nitroreductase-like"/>
</dbReference>
<protein>
    <submittedName>
        <fullName evidence="1">Nitroreductase family protein</fullName>
    </submittedName>
</protein>
<evidence type="ECO:0000313" key="2">
    <source>
        <dbReference type="Proteomes" id="UP000734823"/>
    </source>
</evidence>
<dbReference type="EMBL" id="JABVED010000001">
    <property type="protein sequence ID" value="MBC6445812.1"/>
    <property type="molecule type" value="Genomic_DNA"/>
</dbReference>
<dbReference type="SUPFAM" id="SSF55469">
    <property type="entry name" value="FMN-dependent nitroreductase-like"/>
    <property type="match status" value="2"/>
</dbReference>
<proteinExistence type="predicted"/>
<gene>
    <name evidence="1" type="ORF">GPZ80_01335</name>
</gene>
<comment type="caution">
    <text evidence="1">The sequence shown here is derived from an EMBL/GenBank/DDBJ whole genome shotgun (WGS) entry which is preliminary data.</text>
</comment>
<dbReference type="PANTHER" id="PTHR23026:SF123">
    <property type="entry name" value="NAD(P)H NITROREDUCTASE RV3131-RELATED"/>
    <property type="match status" value="1"/>
</dbReference>
<dbReference type="NCBIfam" id="NF047509">
    <property type="entry name" value="Rv3131_FMN_oxido"/>
    <property type="match status" value="1"/>
</dbReference>
<dbReference type="RefSeq" id="WP_187217869.1">
    <property type="nucleotide sequence ID" value="NZ_JABVED010000001.1"/>
</dbReference>
<dbReference type="PANTHER" id="PTHR23026">
    <property type="entry name" value="NADPH NITROREDUCTASE"/>
    <property type="match status" value="1"/>
</dbReference>
<evidence type="ECO:0000313" key="1">
    <source>
        <dbReference type="EMBL" id="MBC6445812.1"/>
    </source>
</evidence>
<keyword evidence="2" id="KW-1185">Reference proteome</keyword>
<organism evidence="1 2">
    <name type="scientific">Actinokineospora xionganensis</name>
    <dbReference type="NCBI Taxonomy" id="2684470"/>
    <lineage>
        <taxon>Bacteria</taxon>
        <taxon>Bacillati</taxon>
        <taxon>Actinomycetota</taxon>
        <taxon>Actinomycetes</taxon>
        <taxon>Pseudonocardiales</taxon>
        <taxon>Pseudonocardiaceae</taxon>
        <taxon>Actinokineospora</taxon>
    </lineage>
</organism>